<reference evidence="1" key="5">
    <citation type="journal article" date="2021" name="G3 (Bethesda)">
        <title>Aegilops tauschii genome assembly Aet v5.0 features greater sequence contiguity and improved annotation.</title>
        <authorList>
            <person name="Wang L."/>
            <person name="Zhu T."/>
            <person name="Rodriguez J.C."/>
            <person name="Deal K.R."/>
            <person name="Dubcovsky J."/>
            <person name="McGuire P.E."/>
            <person name="Lux T."/>
            <person name="Spannagl M."/>
            <person name="Mayer K.F.X."/>
            <person name="Baldrich P."/>
            <person name="Meyers B.C."/>
            <person name="Huo N."/>
            <person name="Gu Y.Q."/>
            <person name="Zhou H."/>
            <person name="Devos K.M."/>
            <person name="Bennetzen J.L."/>
            <person name="Unver T."/>
            <person name="Budak H."/>
            <person name="Gulick P.J."/>
            <person name="Galiba G."/>
            <person name="Kalapos B."/>
            <person name="Nelson D.R."/>
            <person name="Li P."/>
            <person name="You F.M."/>
            <person name="Luo M.C."/>
            <person name="Dvorak J."/>
        </authorList>
    </citation>
    <scope>NUCLEOTIDE SEQUENCE [LARGE SCALE GENOMIC DNA]</scope>
    <source>
        <strain evidence="1">cv. AL8/78</strain>
    </source>
</reference>
<accession>A0A453S1C2</accession>
<evidence type="ECO:0008006" key="3">
    <source>
        <dbReference type="Google" id="ProtNLM"/>
    </source>
</evidence>
<dbReference type="EnsemblPlants" id="AET7Gv20782900.3">
    <property type="protein sequence ID" value="AET7Gv20782900.3"/>
    <property type="gene ID" value="AET7Gv20782900"/>
</dbReference>
<dbReference type="SUPFAM" id="SSF56112">
    <property type="entry name" value="Protein kinase-like (PK-like)"/>
    <property type="match status" value="1"/>
</dbReference>
<keyword evidence="2" id="KW-1185">Reference proteome</keyword>
<dbReference type="Gene3D" id="1.10.510.10">
    <property type="entry name" value="Transferase(Phosphotransferase) domain 1"/>
    <property type="match status" value="1"/>
</dbReference>
<protein>
    <recommendedName>
        <fullName evidence="3">Protein kinase domain-containing protein</fullName>
    </recommendedName>
</protein>
<sequence length="162" mass="17739">LSGTGASMFDGESDIEIMAKVFGIVGTEGIKEWSGYSGLAADQKSKLPGKGGVSRLRHKFPSRKLSSAGFEVLSGLLESNPEKRLTAAEALKKPWFGKQRRGFAGFFKSCVGGVTRRSGLPQRRRSRSLGSANNDVALLVSSSRAWLESYRRHRIYCTCFVF</sequence>
<organism evidence="1 2">
    <name type="scientific">Aegilops tauschii subsp. strangulata</name>
    <name type="common">Goatgrass</name>
    <dbReference type="NCBI Taxonomy" id="200361"/>
    <lineage>
        <taxon>Eukaryota</taxon>
        <taxon>Viridiplantae</taxon>
        <taxon>Streptophyta</taxon>
        <taxon>Embryophyta</taxon>
        <taxon>Tracheophyta</taxon>
        <taxon>Spermatophyta</taxon>
        <taxon>Magnoliopsida</taxon>
        <taxon>Liliopsida</taxon>
        <taxon>Poales</taxon>
        <taxon>Poaceae</taxon>
        <taxon>BOP clade</taxon>
        <taxon>Pooideae</taxon>
        <taxon>Triticodae</taxon>
        <taxon>Triticeae</taxon>
        <taxon>Triticinae</taxon>
        <taxon>Aegilops</taxon>
    </lineage>
</organism>
<reference evidence="1" key="3">
    <citation type="journal article" date="2017" name="Nature">
        <title>Genome sequence of the progenitor of the wheat D genome Aegilops tauschii.</title>
        <authorList>
            <person name="Luo M.C."/>
            <person name="Gu Y.Q."/>
            <person name="Puiu D."/>
            <person name="Wang H."/>
            <person name="Twardziok S.O."/>
            <person name="Deal K.R."/>
            <person name="Huo N."/>
            <person name="Zhu T."/>
            <person name="Wang L."/>
            <person name="Wang Y."/>
            <person name="McGuire P.E."/>
            <person name="Liu S."/>
            <person name="Long H."/>
            <person name="Ramasamy R.K."/>
            <person name="Rodriguez J.C."/>
            <person name="Van S.L."/>
            <person name="Yuan L."/>
            <person name="Wang Z."/>
            <person name="Xia Z."/>
            <person name="Xiao L."/>
            <person name="Anderson O.D."/>
            <person name="Ouyang S."/>
            <person name="Liang Y."/>
            <person name="Zimin A.V."/>
            <person name="Pertea G."/>
            <person name="Qi P."/>
            <person name="Bennetzen J.L."/>
            <person name="Dai X."/>
            <person name="Dawson M.W."/>
            <person name="Muller H.G."/>
            <person name="Kugler K."/>
            <person name="Rivarola-Duarte L."/>
            <person name="Spannagl M."/>
            <person name="Mayer K.F.X."/>
            <person name="Lu F.H."/>
            <person name="Bevan M.W."/>
            <person name="Leroy P."/>
            <person name="Li P."/>
            <person name="You F.M."/>
            <person name="Sun Q."/>
            <person name="Liu Z."/>
            <person name="Lyons E."/>
            <person name="Wicker T."/>
            <person name="Salzberg S.L."/>
            <person name="Devos K.M."/>
            <person name="Dvorak J."/>
        </authorList>
    </citation>
    <scope>NUCLEOTIDE SEQUENCE [LARGE SCALE GENOMIC DNA]</scope>
    <source>
        <strain evidence="1">cv. AL8/78</strain>
    </source>
</reference>
<evidence type="ECO:0000313" key="2">
    <source>
        <dbReference type="Proteomes" id="UP000015105"/>
    </source>
</evidence>
<dbReference type="AlphaFoldDB" id="A0A453S1C2"/>
<dbReference type="Gramene" id="AET7Gv20782900.3">
    <property type="protein sequence ID" value="AET7Gv20782900.3"/>
    <property type="gene ID" value="AET7Gv20782900"/>
</dbReference>
<evidence type="ECO:0000313" key="1">
    <source>
        <dbReference type="EnsemblPlants" id="AET7Gv20782900.3"/>
    </source>
</evidence>
<name>A0A453S1C2_AEGTS</name>
<reference evidence="2" key="2">
    <citation type="journal article" date="2017" name="Nat. Plants">
        <title>The Aegilops tauschii genome reveals multiple impacts of transposons.</title>
        <authorList>
            <person name="Zhao G."/>
            <person name="Zou C."/>
            <person name="Li K."/>
            <person name="Wang K."/>
            <person name="Li T."/>
            <person name="Gao L."/>
            <person name="Zhang X."/>
            <person name="Wang H."/>
            <person name="Yang Z."/>
            <person name="Liu X."/>
            <person name="Jiang W."/>
            <person name="Mao L."/>
            <person name="Kong X."/>
            <person name="Jiao Y."/>
            <person name="Jia J."/>
        </authorList>
    </citation>
    <scope>NUCLEOTIDE SEQUENCE [LARGE SCALE GENOMIC DNA]</scope>
    <source>
        <strain evidence="2">cv. AL8/78</strain>
    </source>
</reference>
<proteinExistence type="predicted"/>
<dbReference type="Proteomes" id="UP000015105">
    <property type="component" value="Chromosome 7D"/>
</dbReference>
<reference evidence="2" key="1">
    <citation type="journal article" date="2014" name="Science">
        <title>Ancient hybridizations among the ancestral genomes of bread wheat.</title>
        <authorList>
            <consortium name="International Wheat Genome Sequencing Consortium,"/>
            <person name="Marcussen T."/>
            <person name="Sandve S.R."/>
            <person name="Heier L."/>
            <person name="Spannagl M."/>
            <person name="Pfeifer M."/>
            <person name="Jakobsen K.S."/>
            <person name="Wulff B.B."/>
            <person name="Steuernagel B."/>
            <person name="Mayer K.F."/>
            <person name="Olsen O.A."/>
        </authorList>
    </citation>
    <scope>NUCLEOTIDE SEQUENCE [LARGE SCALE GENOMIC DNA]</scope>
    <source>
        <strain evidence="2">cv. AL8/78</strain>
    </source>
</reference>
<reference evidence="1" key="4">
    <citation type="submission" date="2019-03" db="UniProtKB">
        <authorList>
            <consortium name="EnsemblPlants"/>
        </authorList>
    </citation>
    <scope>IDENTIFICATION</scope>
</reference>
<dbReference type="InterPro" id="IPR011009">
    <property type="entry name" value="Kinase-like_dom_sf"/>
</dbReference>